<name>A0A6J8BKS6_MYTCO</name>
<keyword evidence="4" id="KW-1015">Disulfide bond</keyword>
<dbReference type="PANTHER" id="PTHR15040">
    <property type="entry name" value="DERMATOPONTIN-RELATED"/>
    <property type="match status" value="1"/>
</dbReference>
<keyword evidence="3" id="KW-0964">Secreted</keyword>
<protein>
    <recommendedName>
        <fullName evidence="8">Dermatopontin</fullName>
    </recommendedName>
</protein>
<dbReference type="GO" id="GO:0030199">
    <property type="term" value="P:collagen fibril organization"/>
    <property type="evidence" value="ECO:0007669"/>
    <property type="project" value="TreeGrafter"/>
</dbReference>
<comment type="similarity">
    <text evidence="2">Belongs to the dermatopontin family.</text>
</comment>
<dbReference type="InterPro" id="IPR026645">
    <property type="entry name" value="Dermatopontin"/>
</dbReference>
<evidence type="ECO:0000256" key="4">
    <source>
        <dbReference type="ARBA" id="ARBA00023157"/>
    </source>
</evidence>
<accession>A0A6J8BKS6</accession>
<dbReference type="OrthoDB" id="5975249at2759"/>
<dbReference type="PANTHER" id="PTHR15040:SF1">
    <property type="entry name" value="DERMATOPONTIN-LIKE ISOFORM X1"/>
    <property type="match status" value="1"/>
</dbReference>
<dbReference type="EMBL" id="CACVKT020003493">
    <property type="protein sequence ID" value="CAC5384226.1"/>
    <property type="molecule type" value="Genomic_DNA"/>
</dbReference>
<gene>
    <name evidence="6" type="ORF">MCOR_19890</name>
</gene>
<dbReference type="Pfam" id="PF14704">
    <property type="entry name" value="DERM"/>
    <property type="match status" value="1"/>
</dbReference>
<evidence type="ECO:0000313" key="6">
    <source>
        <dbReference type="EMBL" id="CAC5384226.1"/>
    </source>
</evidence>
<sequence>MSTTFVYLLTLTIGTIDGWMNAMDKELNFKCPAGTAVYEINSKHDNYFEDRVFEILCRPTGKSSSGCQWTGYVNSFEQMFEFQCPNQSVLSGMESIHDNTAEDRRWKFYCCSFHGTLSECQKLPKTHLDYAWSLYAPDNFVFRGVASSHDDNYHSIQHLQLHDNAYEDRQFEIGCRTTDKTTTSYQWTGELKET</sequence>
<dbReference type="GO" id="GO:0031012">
    <property type="term" value="C:extracellular matrix"/>
    <property type="evidence" value="ECO:0007669"/>
    <property type="project" value="TreeGrafter"/>
</dbReference>
<feature type="chain" id="PRO_5026916117" description="Dermatopontin" evidence="5">
    <location>
        <begin position="19"/>
        <end position="194"/>
    </location>
</feature>
<evidence type="ECO:0000313" key="7">
    <source>
        <dbReference type="Proteomes" id="UP000507470"/>
    </source>
</evidence>
<keyword evidence="5" id="KW-0732">Signal</keyword>
<evidence type="ECO:0000256" key="1">
    <source>
        <dbReference type="ARBA" id="ARBA00004613"/>
    </source>
</evidence>
<keyword evidence="7" id="KW-1185">Reference proteome</keyword>
<evidence type="ECO:0000256" key="2">
    <source>
        <dbReference type="ARBA" id="ARBA00008712"/>
    </source>
</evidence>
<evidence type="ECO:0000256" key="3">
    <source>
        <dbReference type="ARBA" id="ARBA00022525"/>
    </source>
</evidence>
<feature type="signal peptide" evidence="5">
    <location>
        <begin position="1"/>
        <end position="18"/>
    </location>
</feature>
<organism evidence="6 7">
    <name type="scientific">Mytilus coruscus</name>
    <name type="common">Sea mussel</name>
    <dbReference type="NCBI Taxonomy" id="42192"/>
    <lineage>
        <taxon>Eukaryota</taxon>
        <taxon>Metazoa</taxon>
        <taxon>Spiralia</taxon>
        <taxon>Lophotrochozoa</taxon>
        <taxon>Mollusca</taxon>
        <taxon>Bivalvia</taxon>
        <taxon>Autobranchia</taxon>
        <taxon>Pteriomorphia</taxon>
        <taxon>Mytilida</taxon>
        <taxon>Mytiloidea</taxon>
        <taxon>Mytilidae</taxon>
        <taxon>Mytilinae</taxon>
        <taxon>Mytilus</taxon>
    </lineage>
</organism>
<dbReference type="AlphaFoldDB" id="A0A6J8BKS6"/>
<evidence type="ECO:0008006" key="8">
    <source>
        <dbReference type="Google" id="ProtNLM"/>
    </source>
</evidence>
<reference evidence="6 7" key="1">
    <citation type="submission" date="2020-06" db="EMBL/GenBank/DDBJ databases">
        <authorList>
            <person name="Li R."/>
            <person name="Bekaert M."/>
        </authorList>
    </citation>
    <scope>NUCLEOTIDE SEQUENCE [LARGE SCALE GENOMIC DNA]</scope>
    <source>
        <strain evidence="7">wild</strain>
    </source>
</reference>
<evidence type="ECO:0000256" key="5">
    <source>
        <dbReference type="SAM" id="SignalP"/>
    </source>
</evidence>
<dbReference type="Proteomes" id="UP000507470">
    <property type="component" value="Unassembled WGS sequence"/>
</dbReference>
<proteinExistence type="inferred from homology"/>
<comment type="subcellular location">
    <subcellularLocation>
        <location evidence="1">Secreted</location>
    </subcellularLocation>
</comment>
<dbReference type="GO" id="GO:0005615">
    <property type="term" value="C:extracellular space"/>
    <property type="evidence" value="ECO:0007669"/>
    <property type="project" value="TreeGrafter"/>
</dbReference>